<gene>
    <name evidence="1" type="ORF">CEXT_255961</name>
</gene>
<name>A0AAV4WLH5_CAEEX</name>
<keyword evidence="2" id="KW-1185">Reference proteome</keyword>
<protein>
    <submittedName>
        <fullName evidence="1">Uncharacterized protein</fullName>
    </submittedName>
</protein>
<evidence type="ECO:0000313" key="2">
    <source>
        <dbReference type="Proteomes" id="UP001054945"/>
    </source>
</evidence>
<dbReference type="AlphaFoldDB" id="A0AAV4WLH5"/>
<sequence length="77" mass="8589">MFVQTAPSARCHGESPIQSRVQRMSREAMGLDSPVMAAKLISLLNPHLLFFDIVNDMLPTALSPGLFFKYAYESTEN</sequence>
<evidence type="ECO:0000313" key="1">
    <source>
        <dbReference type="EMBL" id="GIY82594.1"/>
    </source>
</evidence>
<proteinExistence type="predicted"/>
<dbReference type="EMBL" id="BPLR01016261">
    <property type="protein sequence ID" value="GIY82594.1"/>
    <property type="molecule type" value="Genomic_DNA"/>
</dbReference>
<accession>A0AAV4WLH5</accession>
<comment type="caution">
    <text evidence="1">The sequence shown here is derived from an EMBL/GenBank/DDBJ whole genome shotgun (WGS) entry which is preliminary data.</text>
</comment>
<reference evidence="1 2" key="1">
    <citation type="submission" date="2021-06" db="EMBL/GenBank/DDBJ databases">
        <title>Caerostris extrusa draft genome.</title>
        <authorList>
            <person name="Kono N."/>
            <person name="Arakawa K."/>
        </authorList>
    </citation>
    <scope>NUCLEOTIDE SEQUENCE [LARGE SCALE GENOMIC DNA]</scope>
</reference>
<dbReference type="Proteomes" id="UP001054945">
    <property type="component" value="Unassembled WGS sequence"/>
</dbReference>
<organism evidence="1 2">
    <name type="scientific">Caerostris extrusa</name>
    <name type="common">Bark spider</name>
    <name type="synonym">Caerostris bankana</name>
    <dbReference type="NCBI Taxonomy" id="172846"/>
    <lineage>
        <taxon>Eukaryota</taxon>
        <taxon>Metazoa</taxon>
        <taxon>Ecdysozoa</taxon>
        <taxon>Arthropoda</taxon>
        <taxon>Chelicerata</taxon>
        <taxon>Arachnida</taxon>
        <taxon>Araneae</taxon>
        <taxon>Araneomorphae</taxon>
        <taxon>Entelegynae</taxon>
        <taxon>Araneoidea</taxon>
        <taxon>Araneidae</taxon>
        <taxon>Caerostris</taxon>
    </lineage>
</organism>